<dbReference type="AlphaFoldDB" id="A0A2S5B523"/>
<accession>A0A2S5B523</accession>
<dbReference type="PANTHER" id="PTHR28011:SF1">
    <property type="entry name" value="NON-CLASSICAL EXPORT PROTEIN 1"/>
    <property type="match status" value="1"/>
</dbReference>
<dbReference type="OrthoDB" id="2155101at2759"/>
<dbReference type="Pfam" id="PF11654">
    <property type="entry name" value="NCE101"/>
    <property type="match status" value="1"/>
</dbReference>
<keyword evidence="3" id="KW-1185">Reference proteome</keyword>
<evidence type="ECO:0000313" key="3">
    <source>
        <dbReference type="Proteomes" id="UP000237144"/>
    </source>
</evidence>
<evidence type="ECO:0008006" key="4">
    <source>
        <dbReference type="Google" id="ProtNLM"/>
    </source>
</evidence>
<dbReference type="InterPro" id="IPR024242">
    <property type="entry name" value="NCE101"/>
</dbReference>
<reference evidence="2 3" key="1">
    <citation type="journal article" date="2018" name="Front. Microbiol.">
        <title>Prospects for Fungal Bioremediation of Acidic Radioactive Waste Sites: Characterization and Genome Sequence of Rhodotorula taiwanensis MD1149.</title>
        <authorList>
            <person name="Tkavc R."/>
            <person name="Matrosova V.Y."/>
            <person name="Grichenko O.E."/>
            <person name="Gostincar C."/>
            <person name="Volpe R.P."/>
            <person name="Klimenkova P."/>
            <person name="Gaidamakova E.K."/>
            <person name="Zhou C.E."/>
            <person name="Stewart B.J."/>
            <person name="Lyman M.G."/>
            <person name="Malfatti S.A."/>
            <person name="Rubinfeld B."/>
            <person name="Courtot M."/>
            <person name="Singh J."/>
            <person name="Dalgard C.L."/>
            <person name="Hamilton T."/>
            <person name="Frey K.G."/>
            <person name="Gunde-Cimerman N."/>
            <person name="Dugan L."/>
            <person name="Daly M.J."/>
        </authorList>
    </citation>
    <scope>NUCLEOTIDE SEQUENCE [LARGE SCALE GENOMIC DNA]</scope>
    <source>
        <strain evidence="2 3">MD1149</strain>
    </source>
</reference>
<organism evidence="2 3">
    <name type="scientific">Rhodotorula taiwanensis</name>
    <dbReference type="NCBI Taxonomy" id="741276"/>
    <lineage>
        <taxon>Eukaryota</taxon>
        <taxon>Fungi</taxon>
        <taxon>Dikarya</taxon>
        <taxon>Basidiomycota</taxon>
        <taxon>Pucciniomycotina</taxon>
        <taxon>Microbotryomycetes</taxon>
        <taxon>Sporidiobolales</taxon>
        <taxon>Sporidiobolaceae</taxon>
        <taxon>Rhodotorula</taxon>
    </lineage>
</organism>
<sequence>MPQVFLISRWGDVLLGLTTGVWAYYLYERRLHRPDGQRLADLVRWKFDQRARLSQSAQADSEGWEEIERELKWKEHEAVHAKR</sequence>
<gene>
    <name evidence="2" type="ORF">BMF94_5243</name>
</gene>
<keyword evidence="1" id="KW-1133">Transmembrane helix</keyword>
<keyword evidence="1" id="KW-0812">Transmembrane</keyword>
<dbReference type="EMBL" id="PJQD01000072">
    <property type="protein sequence ID" value="POY71882.1"/>
    <property type="molecule type" value="Genomic_DNA"/>
</dbReference>
<dbReference type="GO" id="GO:0009306">
    <property type="term" value="P:protein secretion"/>
    <property type="evidence" value="ECO:0007669"/>
    <property type="project" value="InterPro"/>
</dbReference>
<keyword evidence="1" id="KW-0472">Membrane</keyword>
<protein>
    <recommendedName>
        <fullName evidence="4">Non-classical export protein 1</fullName>
    </recommendedName>
</protein>
<evidence type="ECO:0000313" key="2">
    <source>
        <dbReference type="EMBL" id="POY71882.1"/>
    </source>
</evidence>
<proteinExistence type="predicted"/>
<feature type="transmembrane region" description="Helical" evidence="1">
    <location>
        <begin position="6"/>
        <end position="27"/>
    </location>
</feature>
<dbReference type="STRING" id="741276.A0A2S5B523"/>
<comment type="caution">
    <text evidence="2">The sequence shown here is derived from an EMBL/GenBank/DDBJ whole genome shotgun (WGS) entry which is preliminary data.</text>
</comment>
<evidence type="ECO:0000256" key="1">
    <source>
        <dbReference type="SAM" id="Phobius"/>
    </source>
</evidence>
<dbReference type="Proteomes" id="UP000237144">
    <property type="component" value="Unassembled WGS sequence"/>
</dbReference>
<name>A0A2S5B523_9BASI</name>
<dbReference type="PANTHER" id="PTHR28011">
    <property type="entry name" value="NON-CLASSICAL EXPORT PROTEIN 1"/>
    <property type="match status" value="1"/>
</dbReference>